<protein>
    <submittedName>
        <fullName evidence="1">Uncharacterized protein</fullName>
    </submittedName>
</protein>
<organism evidence="1 2">
    <name type="scientific">Mangrovibacillus cuniculi</name>
    <dbReference type="NCBI Taxonomy" id="2593652"/>
    <lineage>
        <taxon>Bacteria</taxon>
        <taxon>Bacillati</taxon>
        <taxon>Bacillota</taxon>
        <taxon>Bacilli</taxon>
        <taxon>Bacillales</taxon>
        <taxon>Bacillaceae</taxon>
        <taxon>Mangrovibacillus</taxon>
    </lineage>
</organism>
<evidence type="ECO:0000313" key="2">
    <source>
        <dbReference type="Proteomes" id="UP000593626"/>
    </source>
</evidence>
<dbReference type="AlphaFoldDB" id="A0A7S8CAL3"/>
<dbReference type="EMBL" id="CP049742">
    <property type="protein sequence ID" value="QPC46450.1"/>
    <property type="molecule type" value="Genomic_DNA"/>
</dbReference>
<dbReference type="Proteomes" id="UP000593626">
    <property type="component" value="Chromosome"/>
</dbReference>
<reference evidence="1 2" key="1">
    <citation type="submission" date="2019-07" db="EMBL/GenBank/DDBJ databases">
        <title>Genome sequence of 2 isolates from Red Sea Mangroves.</title>
        <authorList>
            <person name="Sefrji F."/>
            <person name="Michoud G."/>
            <person name="Merlino G."/>
            <person name="Daffonchio D."/>
        </authorList>
    </citation>
    <scope>NUCLEOTIDE SEQUENCE [LARGE SCALE GENOMIC DNA]</scope>
    <source>
        <strain evidence="1 2">R1DC41</strain>
    </source>
</reference>
<sequence length="64" mass="7456">MTLKSFVSRVESSYNLEEMVREIDVLLRILQEEGPHSPSFSGHLVRIQLLHSRILALKDERTLH</sequence>
<accession>A0A7S8CAL3</accession>
<evidence type="ECO:0000313" key="1">
    <source>
        <dbReference type="EMBL" id="QPC46450.1"/>
    </source>
</evidence>
<dbReference type="RefSeq" id="WP_239673972.1">
    <property type="nucleotide sequence ID" value="NZ_CP049742.1"/>
</dbReference>
<gene>
    <name evidence="1" type="ORF">G8O30_05465</name>
</gene>
<keyword evidence="2" id="KW-1185">Reference proteome</keyword>
<name>A0A7S8CAL3_9BACI</name>
<proteinExistence type="predicted"/>
<dbReference type="KEGG" id="mcui:G8O30_05465"/>